<dbReference type="InterPro" id="IPR008753">
    <property type="entry name" value="Peptidase_M13_N"/>
</dbReference>
<accession>A0A9D9GYA8</accession>
<sequence length="670" mass="75152">MKKLLMSVFSVMMLAACQDGGDKVPAINVKDMDLSVSPGEDFYLYANGGWKKNNPLKPEFARFGSFDVLRENNEIRLNELFAEMAKLSPEQGTVDQKIVDLYKQGLDSVRLNSEGGAPVKKYVDSIYAAQDKEELVKVLANQNKYGEGGFFSVGVSADLMNSKMQVLYLAQSGLGMGNRDYYVDTANAKLHEGYTNMLARFFEISGYDNAAQRSANAVKIEDQLAEFSWSSVQNRDYTKQYNPMSTEQICKRWSGFDFATFFEQLGIPAQEKIIVQQPSFFDGFSKLFASASLEELKDYMAAGLLSSAAGSLSDEYYDASFDFFSTQMNGVTEKKPRWKRAMSVPNGILGEAVGQMYVKKYFPEEYKQKVLDLVRQLQVSLGQHIDSLAWMSDSTKAYAREKLDAFTVKIGYPDKWKDYSTLNIDPELSYFENLRAASAWYVADNLGKLGQPTDPDEWGMTPQTVNAYYNPTTNEICFPAAILQPPFFNADADDAVNYGAIGVVIGHEMTHGFDDQGRLFDKEGNMTNWWTPEDEAAFKERTAILEKQYSEVEILPGIHADGALTLGENIADHGGISIAWTALHNALGGVEPEPIDGFTAAQRFFIGYAHLWADNATDEAKARLNKIDVHSLAEERVNVAVRNFPFFFEAFGIKEGDKMWRPEEERVSIW</sequence>
<comment type="cofactor">
    <cofactor evidence="1">
        <name>Zn(2+)</name>
        <dbReference type="ChEBI" id="CHEBI:29105"/>
    </cofactor>
</comment>
<dbReference type="GO" id="GO:0016485">
    <property type="term" value="P:protein processing"/>
    <property type="evidence" value="ECO:0007669"/>
    <property type="project" value="TreeGrafter"/>
</dbReference>
<evidence type="ECO:0000259" key="8">
    <source>
        <dbReference type="Pfam" id="PF01431"/>
    </source>
</evidence>
<dbReference type="Gene3D" id="3.40.390.10">
    <property type="entry name" value="Collagenase (Catalytic Domain)"/>
    <property type="match status" value="1"/>
</dbReference>
<reference evidence="10" key="1">
    <citation type="submission" date="2020-10" db="EMBL/GenBank/DDBJ databases">
        <authorList>
            <person name="Gilroy R."/>
        </authorList>
    </citation>
    <scope>NUCLEOTIDE SEQUENCE</scope>
    <source>
        <strain evidence="10">15467</strain>
    </source>
</reference>
<proteinExistence type="inferred from homology"/>
<dbReference type="InterPro" id="IPR018497">
    <property type="entry name" value="Peptidase_M13_C"/>
</dbReference>
<evidence type="ECO:0000313" key="10">
    <source>
        <dbReference type="EMBL" id="MBO8429546.1"/>
    </source>
</evidence>
<keyword evidence="7" id="KW-0482">Metalloprotease</keyword>
<dbReference type="InterPro" id="IPR000718">
    <property type="entry name" value="Peptidase_M13"/>
</dbReference>
<evidence type="ECO:0000256" key="7">
    <source>
        <dbReference type="ARBA" id="ARBA00023049"/>
    </source>
</evidence>
<comment type="caution">
    <text evidence="10">The sequence shown here is derived from an EMBL/GenBank/DDBJ whole genome shotgun (WGS) entry which is preliminary data.</text>
</comment>
<dbReference type="Pfam" id="PF05649">
    <property type="entry name" value="Peptidase_M13_N"/>
    <property type="match status" value="1"/>
</dbReference>
<keyword evidence="5" id="KW-0378">Hydrolase</keyword>
<dbReference type="GO" id="GO:0046872">
    <property type="term" value="F:metal ion binding"/>
    <property type="evidence" value="ECO:0007669"/>
    <property type="project" value="UniProtKB-KW"/>
</dbReference>
<reference evidence="10" key="2">
    <citation type="journal article" date="2021" name="PeerJ">
        <title>Extensive microbial diversity within the chicken gut microbiome revealed by metagenomics and culture.</title>
        <authorList>
            <person name="Gilroy R."/>
            <person name="Ravi A."/>
            <person name="Getino M."/>
            <person name="Pursley I."/>
            <person name="Horton D.L."/>
            <person name="Alikhan N.F."/>
            <person name="Baker D."/>
            <person name="Gharbi K."/>
            <person name="Hall N."/>
            <person name="Watson M."/>
            <person name="Adriaenssens E.M."/>
            <person name="Foster-Nyarko E."/>
            <person name="Jarju S."/>
            <person name="Secka A."/>
            <person name="Antonio M."/>
            <person name="Oren A."/>
            <person name="Chaudhuri R.R."/>
            <person name="La Ragione R."/>
            <person name="Hildebrand F."/>
            <person name="Pallen M.J."/>
        </authorList>
    </citation>
    <scope>NUCLEOTIDE SEQUENCE</scope>
    <source>
        <strain evidence="10">15467</strain>
    </source>
</reference>
<evidence type="ECO:0000259" key="9">
    <source>
        <dbReference type="Pfam" id="PF05649"/>
    </source>
</evidence>
<evidence type="ECO:0000256" key="1">
    <source>
        <dbReference type="ARBA" id="ARBA00001947"/>
    </source>
</evidence>
<dbReference type="CDD" id="cd08662">
    <property type="entry name" value="M13"/>
    <property type="match status" value="1"/>
</dbReference>
<comment type="similarity">
    <text evidence="2">Belongs to the peptidase M13 family.</text>
</comment>
<protein>
    <submittedName>
        <fullName evidence="10">M13 family metallopeptidase</fullName>
    </submittedName>
</protein>
<evidence type="ECO:0000313" key="11">
    <source>
        <dbReference type="Proteomes" id="UP000823635"/>
    </source>
</evidence>
<keyword evidence="6" id="KW-0862">Zinc</keyword>
<dbReference type="InterPro" id="IPR024079">
    <property type="entry name" value="MetalloPept_cat_dom_sf"/>
</dbReference>
<evidence type="ECO:0000256" key="2">
    <source>
        <dbReference type="ARBA" id="ARBA00007357"/>
    </source>
</evidence>
<dbReference type="PROSITE" id="PS51885">
    <property type="entry name" value="NEPRILYSIN"/>
    <property type="match status" value="1"/>
</dbReference>
<dbReference type="PANTHER" id="PTHR11733">
    <property type="entry name" value="ZINC METALLOPROTEASE FAMILY M13 NEPRILYSIN-RELATED"/>
    <property type="match status" value="1"/>
</dbReference>
<evidence type="ECO:0000256" key="5">
    <source>
        <dbReference type="ARBA" id="ARBA00022801"/>
    </source>
</evidence>
<dbReference type="PANTHER" id="PTHR11733:SF167">
    <property type="entry name" value="FI17812P1-RELATED"/>
    <property type="match status" value="1"/>
</dbReference>
<dbReference type="Proteomes" id="UP000823635">
    <property type="component" value="Unassembled WGS sequence"/>
</dbReference>
<organism evidence="10 11">
    <name type="scientific">Candidatus Egerieousia excrementavium</name>
    <dbReference type="NCBI Taxonomy" id="2840778"/>
    <lineage>
        <taxon>Bacteria</taxon>
        <taxon>Pseudomonadati</taxon>
        <taxon>Bacteroidota</taxon>
        <taxon>Bacteroidia</taxon>
        <taxon>Bacteroidales</taxon>
        <taxon>Candidatus Egerieousia</taxon>
    </lineage>
</organism>
<name>A0A9D9GYA8_9BACT</name>
<dbReference type="InterPro" id="IPR042089">
    <property type="entry name" value="Peptidase_M13_dom_2"/>
</dbReference>
<dbReference type="PROSITE" id="PS51257">
    <property type="entry name" value="PROKAR_LIPOPROTEIN"/>
    <property type="match status" value="1"/>
</dbReference>
<dbReference type="Gene3D" id="1.10.1380.10">
    <property type="entry name" value="Neutral endopeptidase , domain2"/>
    <property type="match status" value="1"/>
</dbReference>
<keyword evidence="3" id="KW-0645">Protease</keyword>
<dbReference type="GO" id="GO:0005886">
    <property type="term" value="C:plasma membrane"/>
    <property type="evidence" value="ECO:0007669"/>
    <property type="project" value="TreeGrafter"/>
</dbReference>
<dbReference type="GO" id="GO:0004222">
    <property type="term" value="F:metalloendopeptidase activity"/>
    <property type="evidence" value="ECO:0007669"/>
    <property type="project" value="InterPro"/>
</dbReference>
<feature type="domain" description="Peptidase M13 N-terminal" evidence="9">
    <location>
        <begin position="38"/>
        <end position="413"/>
    </location>
</feature>
<dbReference type="AlphaFoldDB" id="A0A9D9GYA8"/>
<feature type="domain" description="Peptidase M13 C-terminal" evidence="8">
    <location>
        <begin position="466"/>
        <end position="667"/>
    </location>
</feature>
<dbReference type="PRINTS" id="PR00786">
    <property type="entry name" value="NEPRILYSIN"/>
</dbReference>
<dbReference type="SUPFAM" id="SSF55486">
    <property type="entry name" value="Metalloproteases ('zincins'), catalytic domain"/>
    <property type="match status" value="1"/>
</dbReference>
<keyword evidence="4" id="KW-0479">Metal-binding</keyword>
<dbReference type="EMBL" id="JADINB010000138">
    <property type="protein sequence ID" value="MBO8429546.1"/>
    <property type="molecule type" value="Genomic_DNA"/>
</dbReference>
<evidence type="ECO:0000256" key="4">
    <source>
        <dbReference type="ARBA" id="ARBA00022723"/>
    </source>
</evidence>
<evidence type="ECO:0000256" key="6">
    <source>
        <dbReference type="ARBA" id="ARBA00022833"/>
    </source>
</evidence>
<evidence type="ECO:0000256" key="3">
    <source>
        <dbReference type="ARBA" id="ARBA00022670"/>
    </source>
</evidence>
<dbReference type="Pfam" id="PF01431">
    <property type="entry name" value="Peptidase_M13"/>
    <property type="match status" value="1"/>
</dbReference>
<gene>
    <name evidence="10" type="ORF">IAC68_06430</name>
</gene>